<feature type="transmembrane region" description="Helical" evidence="8">
    <location>
        <begin position="478"/>
        <end position="497"/>
    </location>
</feature>
<dbReference type="PROSITE" id="PS50026">
    <property type="entry name" value="EGF_3"/>
    <property type="match status" value="1"/>
</dbReference>
<feature type="transmembrane region" description="Helical" evidence="8">
    <location>
        <begin position="535"/>
        <end position="558"/>
    </location>
</feature>
<feature type="domain" description="EGF-like" evidence="9">
    <location>
        <begin position="427"/>
        <end position="467"/>
    </location>
</feature>
<comment type="caution">
    <text evidence="7">Lacks conserved residue(s) required for the propagation of feature annotation.</text>
</comment>
<keyword evidence="11" id="KW-1185">Reference proteome</keyword>
<accession>A0A067RJM9</accession>
<dbReference type="InParanoid" id="A0A067RJM9"/>
<dbReference type="PROSITE" id="PS00022">
    <property type="entry name" value="EGF_1"/>
    <property type="match status" value="1"/>
</dbReference>
<feature type="non-terminal residue" evidence="10">
    <location>
        <position position="1"/>
    </location>
</feature>
<dbReference type="PROSITE" id="PS01186">
    <property type="entry name" value="EGF_2"/>
    <property type="match status" value="1"/>
</dbReference>
<dbReference type="GO" id="GO:0005886">
    <property type="term" value="C:plasma membrane"/>
    <property type="evidence" value="ECO:0007669"/>
    <property type="project" value="UniProtKB-SubCell"/>
</dbReference>
<comment type="subcellular location">
    <subcellularLocation>
        <location evidence="1">Cell membrane</location>
        <topology evidence="1">Multi-pass membrane protein</topology>
    </subcellularLocation>
</comment>
<evidence type="ECO:0000256" key="2">
    <source>
        <dbReference type="ARBA" id="ARBA00005542"/>
    </source>
</evidence>
<evidence type="ECO:0000256" key="8">
    <source>
        <dbReference type="SAM" id="Phobius"/>
    </source>
</evidence>
<dbReference type="Proteomes" id="UP000027135">
    <property type="component" value="Unassembled WGS sequence"/>
</dbReference>
<keyword evidence="4 8" id="KW-0812">Transmembrane</keyword>
<dbReference type="AlphaFoldDB" id="A0A067RJM9"/>
<dbReference type="InterPro" id="IPR021910">
    <property type="entry name" value="NGX6/PGAP6/MYMK"/>
</dbReference>
<feature type="transmembrane region" description="Helical" evidence="8">
    <location>
        <begin position="652"/>
        <end position="671"/>
    </location>
</feature>
<sequence length="675" mass="75916">GQLTKVWKLSARELIDYRAYRDITLLHFRVPDQTLTAAFNFTVSEKLVSSQLFSGCDPRKVSLFLKYGSLPVINPDGAKFPNNFSISNRVPMYNAEFQSDEVPVILNVTSPIPGDWFAVAFLSYADPNNDQILQDGLSPNCAAMIESSLSVVITQEVTVILPEEETSRQVDEETQAMTFKFFTLCEIEFIPAVDNWYFITVSAPHNGSANPIHFSLTVSFLAHNSTENLRLVNTTILNHLTTDELIYDIALLLKDFQKFWTLVPLVRQSFTAFFTYNFLSEHADDNKGFFSINVGVEELATMQFEVNYVSDIGGTLTFKMKLEESSNLKNVTESLYNVSVVACLSYQSRVIPLFPEELCFNYAGDFSGSYSQINSTSESNRIGTIHVPFPEPGLWFITLKPFCFNIANLPIDCTPDLGTLNVSLIIESNMCTADNCGRFGDCYNYMSGGFMFSTCVCNHGYIGWGCTDDSRVTSLSDLLIAALLLTLSNMFFIPAAVMAIRRKYYTEAFVYTCTMFFSTFYHACDAGEDIYSYCLMRLNVLQFCDFYSAILSLWVTLIAMSDIRGALKSIAHMSGAVGIALGTEYNRTSLWVLVVPALVGIAVMTQSWVWRCKAQRSCYPSKTYWKLYFPPGVLLVAVGLVCYSFLQTKQNYKYVHSAWHIIMALAITFLLPSRK</sequence>
<comment type="similarity">
    <text evidence="2">Belongs to the TMEM8 family.</text>
</comment>
<evidence type="ECO:0000313" key="11">
    <source>
        <dbReference type="Proteomes" id="UP000027135"/>
    </source>
</evidence>
<evidence type="ECO:0000259" key="9">
    <source>
        <dbReference type="PROSITE" id="PS50026"/>
    </source>
</evidence>
<dbReference type="PANTHER" id="PTHR14319:SF3">
    <property type="entry name" value="TRANSMEMBRANE PROTEIN-LIKE PROTEIN"/>
    <property type="match status" value="1"/>
</dbReference>
<evidence type="ECO:0000256" key="5">
    <source>
        <dbReference type="ARBA" id="ARBA00022989"/>
    </source>
</evidence>
<dbReference type="EMBL" id="KK852590">
    <property type="protein sequence ID" value="KDR20728.1"/>
    <property type="molecule type" value="Genomic_DNA"/>
</dbReference>
<evidence type="ECO:0000256" key="4">
    <source>
        <dbReference type="ARBA" id="ARBA00022692"/>
    </source>
</evidence>
<keyword evidence="5 8" id="KW-1133">Transmembrane helix</keyword>
<gene>
    <name evidence="10" type="ORF">L798_04684</name>
</gene>
<feature type="transmembrane region" description="Helical" evidence="8">
    <location>
        <begin position="588"/>
        <end position="606"/>
    </location>
</feature>
<dbReference type="eggNOG" id="ENOG502QQ7Q">
    <property type="taxonomic scope" value="Eukaryota"/>
</dbReference>
<keyword evidence="6 8" id="KW-0472">Membrane</keyword>
<evidence type="ECO:0000313" key="10">
    <source>
        <dbReference type="EMBL" id="KDR20728.1"/>
    </source>
</evidence>
<feature type="disulfide bond" evidence="7">
    <location>
        <begin position="457"/>
        <end position="466"/>
    </location>
</feature>
<dbReference type="PANTHER" id="PTHR14319">
    <property type="entry name" value="FIVE-SPAN TRANSMEMBRANE PROTEIN M83"/>
    <property type="match status" value="1"/>
</dbReference>
<keyword evidence="3" id="KW-1003">Cell membrane</keyword>
<proteinExistence type="inferred from homology"/>
<dbReference type="InterPro" id="IPR000742">
    <property type="entry name" value="EGF"/>
</dbReference>
<feature type="transmembrane region" description="Helical" evidence="8">
    <location>
        <begin position="627"/>
        <end position="646"/>
    </location>
</feature>
<feature type="non-terminal residue" evidence="10">
    <location>
        <position position="675"/>
    </location>
</feature>
<evidence type="ECO:0000256" key="6">
    <source>
        <dbReference type="ARBA" id="ARBA00023136"/>
    </source>
</evidence>
<dbReference type="Pfam" id="PF12036">
    <property type="entry name" value="DUF3522"/>
    <property type="match status" value="1"/>
</dbReference>
<dbReference type="OMA" id="PFGVQPN"/>
<evidence type="ECO:0000256" key="7">
    <source>
        <dbReference type="PROSITE-ProRule" id="PRU00076"/>
    </source>
</evidence>
<dbReference type="FunCoup" id="A0A067RJM9">
    <property type="interactions" value="125"/>
</dbReference>
<evidence type="ECO:0000256" key="1">
    <source>
        <dbReference type="ARBA" id="ARBA00004651"/>
    </source>
</evidence>
<keyword evidence="7" id="KW-1015">Disulfide bond</keyword>
<name>A0A067RJM9_ZOONE</name>
<organism evidence="10 11">
    <name type="scientific">Zootermopsis nevadensis</name>
    <name type="common">Dampwood termite</name>
    <dbReference type="NCBI Taxonomy" id="136037"/>
    <lineage>
        <taxon>Eukaryota</taxon>
        <taxon>Metazoa</taxon>
        <taxon>Ecdysozoa</taxon>
        <taxon>Arthropoda</taxon>
        <taxon>Hexapoda</taxon>
        <taxon>Insecta</taxon>
        <taxon>Pterygota</taxon>
        <taxon>Neoptera</taxon>
        <taxon>Polyneoptera</taxon>
        <taxon>Dictyoptera</taxon>
        <taxon>Blattodea</taxon>
        <taxon>Blattoidea</taxon>
        <taxon>Termitoidae</taxon>
        <taxon>Termopsidae</taxon>
        <taxon>Zootermopsis</taxon>
    </lineage>
</organism>
<protein>
    <recommendedName>
        <fullName evidence="9">EGF-like domain-containing protein</fullName>
    </recommendedName>
</protein>
<evidence type="ECO:0000256" key="3">
    <source>
        <dbReference type="ARBA" id="ARBA00022475"/>
    </source>
</evidence>
<reference evidence="10 11" key="1">
    <citation type="journal article" date="2014" name="Nat. Commun.">
        <title>Molecular traces of alternative social organization in a termite genome.</title>
        <authorList>
            <person name="Terrapon N."/>
            <person name="Li C."/>
            <person name="Robertson H.M."/>
            <person name="Ji L."/>
            <person name="Meng X."/>
            <person name="Booth W."/>
            <person name="Chen Z."/>
            <person name="Childers C.P."/>
            <person name="Glastad K.M."/>
            <person name="Gokhale K."/>
            <person name="Gowin J."/>
            <person name="Gronenberg W."/>
            <person name="Hermansen R.A."/>
            <person name="Hu H."/>
            <person name="Hunt B.G."/>
            <person name="Huylmans A.K."/>
            <person name="Khalil S.M."/>
            <person name="Mitchell R.D."/>
            <person name="Munoz-Torres M.C."/>
            <person name="Mustard J.A."/>
            <person name="Pan H."/>
            <person name="Reese J.T."/>
            <person name="Scharf M.E."/>
            <person name="Sun F."/>
            <person name="Vogel H."/>
            <person name="Xiao J."/>
            <person name="Yang W."/>
            <person name="Yang Z."/>
            <person name="Yang Z."/>
            <person name="Zhou J."/>
            <person name="Zhu J."/>
            <person name="Brent C.S."/>
            <person name="Elsik C.G."/>
            <person name="Goodisman M.A."/>
            <person name="Liberles D.A."/>
            <person name="Roe R.M."/>
            <person name="Vargo E.L."/>
            <person name="Vilcinskas A."/>
            <person name="Wang J."/>
            <person name="Bornberg-Bauer E."/>
            <person name="Korb J."/>
            <person name="Zhang G."/>
            <person name="Liebig J."/>
        </authorList>
    </citation>
    <scope>NUCLEOTIDE SEQUENCE [LARGE SCALE GENOMIC DNA]</scope>
    <source>
        <tissue evidence="10">Whole organism</tissue>
    </source>
</reference>
<keyword evidence="7" id="KW-0245">EGF-like domain</keyword>